<keyword evidence="1" id="KW-0812">Transmembrane</keyword>
<keyword evidence="1" id="KW-0472">Membrane</keyword>
<evidence type="ECO:0000313" key="3">
    <source>
        <dbReference type="Proteomes" id="UP000236291"/>
    </source>
</evidence>
<organism evidence="2 3">
    <name type="scientific">Trifolium pratense</name>
    <name type="common">Red clover</name>
    <dbReference type="NCBI Taxonomy" id="57577"/>
    <lineage>
        <taxon>Eukaryota</taxon>
        <taxon>Viridiplantae</taxon>
        <taxon>Streptophyta</taxon>
        <taxon>Embryophyta</taxon>
        <taxon>Tracheophyta</taxon>
        <taxon>Spermatophyta</taxon>
        <taxon>Magnoliopsida</taxon>
        <taxon>eudicotyledons</taxon>
        <taxon>Gunneridae</taxon>
        <taxon>Pentapetalae</taxon>
        <taxon>rosids</taxon>
        <taxon>fabids</taxon>
        <taxon>Fabales</taxon>
        <taxon>Fabaceae</taxon>
        <taxon>Papilionoideae</taxon>
        <taxon>50 kb inversion clade</taxon>
        <taxon>NPAAA clade</taxon>
        <taxon>Hologalegina</taxon>
        <taxon>IRL clade</taxon>
        <taxon>Trifolieae</taxon>
        <taxon>Trifolium</taxon>
    </lineage>
</organism>
<keyword evidence="2" id="KW-0032">Aminotransferase</keyword>
<name>A0A2K3MNP0_TRIPR</name>
<dbReference type="Proteomes" id="UP000236291">
    <property type="component" value="Unassembled WGS sequence"/>
</dbReference>
<evidence type="ECO:0000313" key="2">
    <source>
        <dbReference type="EMBL" id="PNX92423.1"/>
    </source>
</evidence>
<accession>A0A2K3MNP0</accession>
<proteinExistence type="predicted"/>
<feature type="non-terminal residue" evidence="2">
    <location>
        <position position="1"/>
    </location>
</feature>
<feature type="transmembrane region" description="Helical" evidence="1">
    <location>
        <begin position="21"/>
        <end position="47"/>
    </location>
</feature>
<gene>
    <name evidence="2" type="ORF">L195_g015559</name>
</gene>
<protein>
    <submittedName>
        <fullName evidence="2">Aspartate aminotransferase</fullName>
    </submittedName>
</protein>
<dbReference type="GO" id="GO:0008483">
    <property type="term" value="F:transaminase activity"/>
    <property type="evidence" value="ECO:0007669"/>
    <property type="project" value="UniProtKB-KW"/>
</dbReference>
<comment type="caution">
    <text evidence="2">The sequence shown here is derived from an EMBL/GenBank/DDBJ whole genome shotgun (WGS) entry which is preliminary data.</text>
</comment>
<keyword evidence="1" id="KW-1133">Transmembrane helix</keyword>
<sequence>AKPLRYSSVHDLSPSRSRSDLTLPPILLLILFVVFLFLELALVSGAIHSTDSILFTFLSRNCGYSQLKFDVVLCTVSSPIVVVVSLVEWLKFAQDAVHNGFDAVAVKAENLMLKRGENKEYLPNEGLAAFNKATAELLHGADNPP</sequence>
<dbReference type="STRING" id="57577.A0A2K3MNP0"/>
<evidence type="ECO:0000256" key="1">
    <source>
        <dbReference type="SAM" id="Phobius"/>
    </source>
</evidence>
<reference evidence="2 3" key="2">
    <citation type="journal article" date="2017" name="Front. Plant Sci.">
        <title>Gene Classification and Mining of Molecular Markers Useful in Red Clover (Trifolium pratense) Breeding.</title>
        <authorList>
            <person name="Istvanek J."/>
            <person name="Dluhosova J."/>
            <person name="Dluhos P."/>
            <person name="Patkova L."/>
            <person name="Nedelnik J."/>
            <person name="Repkova J."/>
        </authorList>
    </citation>
    <scope>NUCLEOTIDE SEQUENCE [LARGE SCALE GENOMIC DNA]</scope>
    <source>
        <strain evidence="3">cv. Tatra</strain>
        <tissue evidence="2">Young leaves</tissue>
    </source>
</reference>
<reference evidence="2 3" key="1">
    <citation type="journal article" date="2014" name="Am. J. Bot.">
        <title>Genome assembly and annotation for red clover (Trifolium pratense; Fabaceae).</title>
        <authorList>
            <person name="Istvanek J."/>
            <person name="Jaros M."/>
            <person name="Krenek A."/>
            <person name="Repkova J."/>
        </authorList>
    </citation>
    <scope>NUCLEOTIDE SEQUENCE [LARGE SCALE GENOMIC DNA]</scope>
    <source>
        <strain evidence="3">cv. Tatra</strain>
        <tissue evidence="2">Young leaves</tissue>
    </source>
</reference>
<dbReference type="EMBL" id="ASHM01010576">
    <property type="protein sequence ID" value="PNX92423.1"/>
    <property type="molecule type" value="Genomic_DNA"/>
</dbReference>
<keyword evidence="2" id="KW-0808">Transferase</keyword>
<dbReference type="AlphaFoldDB" id="A0A2K3MNP0"/>